<reference evidence="2" key="1">
    <citation type="submission" date="2020-05" db="EMBL/GenBank/DDBJ databases">
        <authorList>
            <person name="Chiriac C."/>
            <person name="Salcher M."/>
            <person name="Ghai R."/>
            <person name="Kavagutti S V."/>
        </authorList>
    </citation>
    <scope>NUCLEOTIDE SEQUENCE</scope>
</reference>
<dbReference type="AlphaFoldDB" id="A0A6J6UE42"/>
<protein>
    <submittedName>
        <fullName evidence="2">Unannotated protein</fullName>
    </submittedName>
</protein>
<evidence type="ECO:0000313" key="2">
    <source>
        <dbReference type="EMBL" id="CAB4758131.1"/>
    </source>
</evidence>
<accession>A0A6J6UE42</accession>
<proteinExistence type="predicted"/>
<gene>
    <name evidence="2" type="ORF">UFOPK2809_01265</name>
</gene>
<organism evidence="2">
    <name type="scientific">freshwater metagenome</name>
    <dbReference type="NCBI Taxonomy" id="449393"/>
    <lineage>
        <taxon>unclassified sequences</taxon>
        <taxon>metagenomes</taxon>
        <taxon>ecological metagenomes</taxon>
    </lineage>
</organism>
<feature type="region of interest" description="Disordered" evidence="1">
    <location>
        <begin position="24"/>
        <end position="48"/>
    </location>
</feature>
<evidence type="ECO:0000256" key="1">
    <source>
        <dbReference type="SAM" id="MobiDB-lite"/>
    </source>
</evidence>
<sequence>MRRGFVCQWSNYRAFSDLAEDGLNNLNPPAARDGDQSSCPLALDRLPS</sequence>
<dbReference type="EMBL" id="CAEZZA010000200">
    <property type="protein sequence ID" value="CAB4758131.1"/>
    <property type="molecule type" value="Genomic_DNA"/>
</dbReference>
<name>A0A6J6UE42_9ZZZZ</name>